<evidence type="ECO:0000256" key="1">
    <source>
        <dbReference type="SAM" id="MobiDB-lite"/>
    </source>
</evidence>
<dbReference type="Gene3D" id="2.170.270.10">
    <property type="entry name" value="SET domain"/>
    <property type="match status" value="1"/>
</dbReference>
<feature type="domain" description="SET" evidence="2">
    <location>
        <begin position="70"/>
        <end position="212"/>
    </location>
</feature>
<gene>
    <name evidence="3" type="ORF">K431DRAFT_282421</name>
</gene>
<dbReference type="PROSITE" id="PS50280">
    <property type="entry name" value="SET"/>
    <property type="match status" value="1"/>
</dbReference>
<proteinExistence type="predicted"/>
<reference evidence="3" key="1">
    <citation type="journal article" date="2020" name="Stud. Mycol.">
        <title>101 Dothideomycetes genomes: a test case for predicting lifestyles and emergence of pathogens.</title>
        <authorList>
            <person name="Haridas S."/>
            <person name="Albert R."/>
            <person name="Binder M."/>
            <person name="Bloem J."/>
            <person name="Labutti K."/>
            <person name="Salamov A."/>
            <person name="Andreopoulos B."/>
            <person name="Baker S."/>
            <person name="Barry K."/>
            <person name="Bills G."/>
            <person name="Bluhm B."/>
            <person name="Cannon C."/>
            <person name="Castanera R."/>
            <person name="Culley D."/>
            <person name="Daum C."/>
            <person name="Ezra D."/>
            <person name="Gonzalez J."/>
            <person name="Henrissat B."/>
            <person name="Kuo A."/>
            <person name="Liang C."/>
            <person name="Lipzen A."/>
            <person name="Lutzoni F."/>
            <person name="Magnuson J."/>
            <person name="Mondo S."/>
            <person name="Nolan M."/>
            <person name="Ohm R."/>
            <person name="Pangilinan J."/>
            <person name="Park H.-J."/>
            <person name="Ramirez L."/>
            <person name="Alfaro M."/>
            <person name="Sun H."/>
            <person name="Tritt A."/>
            <person name="Yoshinaga Y."/>
            <person name="Zwiers L.-H."/>
            <person name="Turgeon B."/>
            <person name="Goodwin S."/>
            <person name="Spatafora J."/>
            <person name="Crous P."/>
            <person name="Grigoriev I."/>
        </authorList>
    </citation>
    <scope>NUCLEOTIDE SEQUENCE</scope>
    <source>
        <strain evidence="3">CBS 116435</strain>
    </source>
</reference>
<feature type="region of interest" description="Disordered" evidence="1">
    <location>
        <begin position="37"/>
        <end position="58"/>
    </location>
</feature>
<organism evidence="3 4">
    <name type="scientific">Polychaeton citri CBS 116435</name>
    <dbReference type="NCBI Taxonomy" id="1314669"/>
    <lineage>
        <taxon>Eukaryota</taxon>
        <taxon>Fungi</taxon>
        <taxon>Dikarya</taxon>
        <taxon>Ascomycota</taxon>
        <taxon>Pezizomycotina</taxon>
        <taxon>Dothideomycetes</taxon>
        <taxon>Dothideomycetidae</taxon>
        <taxon>Capnodiales</taxon>
        <taxon>Capnodiaceae</taxon>
        <taxon>Polychaeton</taxon>
    </lineage>
</organism>
<dbReference type="Pfam" id="PF00856">
    <property type="entry name" value="SET"/>
    <property type="match status" value="1"/>
</dbReference>
<dbReference type="InterPro" id="IPR001214">
    <property type="entry name" value="SET_dom"/>
</dbReference>
<name>A0A9P4UQ53_9PEZI</name>
<comment type="caution">
    <text evidence="3">The sequence shown here is derived from an EMBL/GenBank/DDBJ whole genome shotgun (WGS) entry which is preliminary data.</text>
</comment>
<dbReference type="SUPFAM" id="SSF82199">
    <property type="entry name" value="SET domain"/>
    <property type="match status" value="1"/>
</dbReference>
<dbReference type="AlphaFoldDB" id="A0A9P4UQ53"/>
<evidence type="ECO:0000313" key="3">
    <source>
        <dbReference type="EMBL" id="KAF2724152.1"/>
    </source>
</evidence>
<feature type="compositionally biased region" description="Polar residues" evidence="1">
    <location>
        <begin position="37"/>
        <end position="57"/>
    </location>
</feature>
<protein>
    <recommendedName>
        <fullName evidence="2">SET domain-containing protein</fullName>
    </recommendedName>
</protein>
<evidence type="ECO:0000313" key="4">
    <source>
        <dbReference type="Proteomes" id="UP000799441"/>
    </source>
</evidence>
<dbReference type="Proteomes" id="UP000799441">
    <property type="component" value="Unassembled WGS sequence"/>
</dbReference>
<evidence type="ECO:0000259" key="2">
    <source>
        <dbReference type="PROSITE" id="PS50280"/>
    </source>
</evidence>
<dbReference type="InterPro" id="IPR046341">
    <property type="entry name" value="SET_dom_sf"/>
</dbReference>
<dbReference type="EMBL" id="MU003773">
    <property type="protein sequence ID" value="KAF2724152.1"/>
    <property type="molecule type" value="Genomic_DNA"/>
</dbReference>
<keyword evidence="4" id="KW-1185">Reference proteome</keyword>
<sequence length="230" mass="25308">MSPKNRQADVTRSCSTPALPANWPPEIKYLTDQTCTTAVTPEQQSTLGRPSPDSENLQKIPASSIKVPYPWLSITTIYEPPTHPARGQRGLFAAQDLPPNSFICLYLGLVHTNDAADTDPSSNYDLAFDREAGLSIDATHHGNESRMANDYRGISERPNAEFRDVLVQVPCAKRAGGVKWERRVAIFVLSAGRAGKRKVGVRAGEEVLVSYGKGFWDSRRDAGLLNEVDR</sequence>
<accession>A0A9P4UQ53</accession>
<dbReference type="OrthoDB" id="5792673at2759"/>